<keyword evidence="4" id="KW-1185">Reference proteome</keyword>
<dbReference type="OrthoDB" id="60822at2759"/>
<dbReference type="AlphaFoldDB" id="A0A2V3ITN1"/>
<organism evidence="3 4">
    <name type="scientific">Gracilariopsis chorda</name>
    <dbReference type="NCBI Taxonomy" id="448386"/>
    <lineage>
        <taxon>Eukaryota</taxon>
        <taxon>Rhodophyta</taxon>
        <taxon>Florideophyceae</taxon>
        <taxon>Rhodymeniophycidae</taxon>
        <taxon>Gracilariales</taxon>
        <taxon>Gracilariaceae</taxon>
        <taxon>Gracilariopsis</taxon>
    </lineage>
</organism>
<keyword evidence="1" id="KW-0676">Redox-active center</keyword>
<name>A0A2V3ITN1_9FLOR</name>
<dbReference type="Gene3D" id="3.40.30.10">
    <property type="entry name" value="Glutaredoxin"/>
    <property type="match status" value="1"/>
</dbReference>
<sequence length="323" mass="34055">MNFSADALEAATAAASAAPPPPAPPSTAPAPHRRERQTERIHYTNEFHIYQKARANGSGFTKRARCNHCENDWAFNETRLKHHITDPYRGCRRVPPEVRERIRAADAQNAGTSAASLRAAAAAAATSTLVQNTAVAATQAAIHAPLLGTHISPHQPLPPTKRKREASLTNLATPTTTAQQLQGAHSEAEIGVHLPPSSEAHSPLVAAAGGSTLGTNSNNNGTDVRVAVEFSMTSGGLLRATWIASELISEFHRDILDVGLIPRTSENTFNIWIGGKIAWSRGVGQPLPDYDHLRPIIRNQCCAAAAAAAAAATVGTNGGAPSL</sequence>
<dbReference type="InterPro" id="IPR036249">
    <property type="entry name" value="Thioredoxin-like_sf"/>
</dbReference>
<accession>A0A2V3ITN1</accession>
<reference evidence="3 4" key="1">
    <citation type="journal article" date="2018" name="Mol. Biol. Evol.">
        <title>Analysis of the draft genome of the red seaweed Gracilariopsis chorda provides insights into genome size evolution in Rhodophyta.</title>
        <authorList>
            <person name="Lee J."/>
            <person name="Yang E.C."/>
            <person name="Graf L."/>
            <person name="Yang J.H."/>
            <person name="Qiu H."/>
            <person name="Zel Zion U."/>
            <person name="Chan C.X."/>
            <person name="Stephens T.G."/>
            <person name="Weber A.P.M."/>
            <person name="Boo G.H."/>
            <person name="Boo S.M."/>
            <person name="Kim K.M."/>
            <person name="Shin Y."/>
            <person name="Jung M."/>
            <person name="Lee S.J."/>
            <person name="Yim H.S."/>
            <person name="Lee J.H."/>
            <person name="Bhattacharya D."/>
            <person name="Yoon H.S."/>
        </authorList>
    </citation>
    <scope>NUCLEOTIDE SEQUENCE [LARGE SCALE GENOMIC DNA]</scope>
    <source>
        <strain evidence="3 4">SKKU-2015</strain>
        <tissue evidence="3">Whole body</tissue>
    </source>
</reference>
<dbReference type="Pfam" id="PF10262">
    <property type="entry name" value="Rdx"/>
    <property type="match status" value="1"/>
</dbReference>
<protein>
    <recommendedName>
        <fullName evidence="5">BED-type domain-containing protein</fullName>
    </recommendedName>
</protein>
<feature type="region of interest" description="Disordered" evidence="2">
    <location>
        <begin position="1"/>
        <end position="34"/>
    </location>
</feature>
<evidence type="ECO:0000256" key="1">
    <source>
        <dbReference type="ARBA" id="ARBA00023284"/>
    </source>
</evidence>
<evidence type="ECO:0000256" key="2">
    <source>
        <dbReference type="SAM" id="MobiDB-lite"/>
    </source>
</evidence>
<dbReference type="InterPro" id="IPR011893">
    <property type="entry name" value="Selenoprotein_Rdx-typ"/>
</dbReference>
<gene>
    <name evidence="3" type="ORF">BWQ96_04781</name>
</gene>
<comment type="caution">
    <text evidence="3">The sequence shown here is derived from an EMBL/GenBank/DDBJ whole genome shotgun (WGS) entry which is preliminary data.</text>
</comment>
<proteinExistence type="predicted"/>
<dbReference type="SUPFAM" id="SSF52833">
    <property type="entry name" value="Thioredoxin-like"/>
    <property type="match status" value="1"/>
</dbReference>
<dbReference type="Proteomes" id="UP000247409">
    <property type="component" value="Unassembled WGS sequence"/>
</dbReference>
<evidence type="ECO:0008006" key="5">
    <source>
        <dbReference type="Google" id="ProtNLM"/>
    </source>
</evidence>
<evidence type="ECO:0000313" key="4">
    <source>
        <dbReference type="Proteomes" id="UP000247409"/>
    </source>
</evidence>
<feature type="compositionally biased region" description="Pro residues" evidence="2">
    <location>
        <begin position="18"/>
        <end position="28"/>
    </location>
</feature>
<evidence type="ECO:0000313" key="3">
    <source>
        <dbReference type="EMBL" id="PXF45483.1"/>
    </source>
</evidence>
<dbReference type="EMBL" id="NBIV01000060">
    <property type="protein sequence ID" value="PXF45483.1"/>
    <property type="molecule type" value="Genomic_DNA"/>
</dbReference>